<accession>A0A086T3W9</accession>
<evidence type="ECO:0000256" key="4">
    <source>
        <dbReference type="PROSITE-ProRule" id="PRU00723"/>
    </source>
</evidence>
<dbReference type="Gene3D" id="4.10.1000.10">
    <property type="entry name" value="Zinc finger, CCCH-type"/>
    <property type="match status" value="1"/>
</dbReference>
<dbReference type="InterPro" id="IPR041367">
    <property type="entry name" value="Znf-CCCH_4"/>
</dbReference>
<dbReference type="Pfam" id="PF18044">
    <property type="entry name" value="zf-CCCH_4"/>
    <property type="match status" value="1"/>
</dbReference>
<feature type="domain" description="C3H1-type" evidence="7">
    <location>
        <begin position="395"/>
        <end position="423"/>
    </location>
</feature>
<dbReference type="InterPro" id="IPR036855">
    <property type="entry name" value="Znf_CCCH_sf"/>
</dbReference>
<dbReference type="Pfam" id="PF25540">
    <property type="entry name" value="DUF7923"/>
    <property type="match status" value="1"/>
</dbReference>
<protein>
    <recommendedName>
        <fullName evidence="7">C3H1-type domain-containing protein</fullName>
    </recommendedName>
</protein>
<dbReference type="HOGENOM" id="CLU_031811_5_1_1"/>
<dbReference type="STRING" id="857340.A0A086T3W9"/>
<feature type="compositionally biased region" description="Basic and acidic residues" evidence="6">
    <location>
        <begin position="328"/>
        <end position="339"/>
    </location>
</feature>
<name>A0A086T3W9_HAPC1</name>
<dbReference type="GO" id="GO:0008270">
    <property type="term" value="F:zinc ion binding"/>
    <property type="evidence" value="ECO:0007669"/>
    <property type="project" value="UniProtKB-KW"/>
</dbReference>
<evidence type="ECO:0000256" key="6">
    <source>
        <dbReference type="SAM" id="MobiDB-lite"/>
    </source>
</evidence>
<dbReference type="Pfam" id="PF25542">
    <property type="entry name" value="zf-CCCH_12"/>
    <property type="match status" value="1"/>
</dbReference>
<dbReference type="SMART" id="SM00356">
    <property type="entry name" value="ZnF_C3H1"/>
    <property type="match status" value="2"/>
</dbReference>
<keyword evidence="9" id="KW-1185">Reference proteome</keyword>
<reference evidence="9" key="1">
    <citation type="journal article" date="2014" name="Genome Announc.">
        <title>Genome sequence and annotation of Acremonium chrysogenum, producer of the beta-lactam antibiotic cephalosporin C.</title>
        <authorList>
            <person name="Terfehr D."/>
            <person name="Dahlmann T.A."/>
            <person name="Specht T."/>
            <person name="Zadra I."/>
            <person name="Kuernsteiner H."/>
            <person name="Kueck U."/>
        </authorList>
    </citation>
    <scope>NUCLEOTIDE SEQUENCE [LARGE SCALE GENOMIC DNA]</scope>
    <source>
        <strain evidence="9">ATCC 11550 / CBS 779.69 / DSM 880 / IAM 14645 / JCM 23072 / IMI 49137</strain>
    </source>
</reference>
<feature type="zinc finger region" description="C3H1-type" evidence="4">
    <location>
        <begin position="288"/>
        <end position="315"/>
    </location>
</feature>
<evidence type="ECO:0000256" key="3">
    <source>
        <dbReference type="ARBA" id="ARBA00022833"/>
    </source>
</evidence>
<feature type="coiled-coil region" evidence="5">
    <location>
        <begin position="27"/>
        <end position="57"/>
    </location>
</feature>
<organism evidence="8 9">
    <name type="scientific">Hapsidospora chrysogenum (strain ATCC 11550 / CBS 779.69 / DSM 880 / IAM 14645 / JCM 23072 / IMI 49137)</name>
    <name type="common">Acremonium chrysogenum</name>
    <dbReference type="NCBI Taxonomy" id="857340"/>
    <lineage>
        <taxon>Eukaryota</taxon>
        <taxon>Fungi</taxon>
        <taxon>Dikarya</taxon>
        <taxon>Ascomycota</taxon>
        <taxon>Pezizomycotina</taxon>
        <taxon>Sordariomycetes</taxon>
        <taxon>Hypocreomycetidae</taxon>
        <taxon>Hypocreales</taxon>
        <taxon>Bionectriaceae</taxon>
        <taxon>Hapsidospora</taxon>
    </lineage>
</organism>
<evidence type="ECO:0000256" key="1">
    <source>
        <dbReference type="ARBA" id="ARBA00022723"/>
    </source>
</evidence>
<feature type="compositionally biased region" description="Polar residues" evidence="6">
    <location>
        <begin position="514"/>
        <end position="525"/>
    </location>
</feature>
<feature type="compositionally biased region" description="Polar residues" evidence="6">
    <location>
        <begin position="315"/>
        <end position="327"/>
    </location>
</feature>
<evidence type="ECO:0000256" key="2">
    <source>
        <dbReference type="ARBA" id="ARBA00022771"/>
    </source>
</evidence>
<dbReference type="PANTHER" id="PTHR37543">
    <property type="entry name" value="CCCH ZINC FINGER DNA BINDING PROTEIN (AFU_ORTHOLOGUE AFUA_5G12760)"/>
    <property type="match status" value="1"/>
</dbReference>
<dbReference type="Pfam" id="PF25543">
    <property type="entry name" value="zf-CCCH_tandem"/>
    <property type="match status" value="1"/>
</dbReference>
<keyword evidence="3 4" id="KW-0862">Zinc</keyword>
<dbReference type="InterPro" id="IPR000571">
    <property type="entry name" value="Znf_CCCH"/>
</dbReference>
<proteinExistence type="predicted"/>
<comment type="caution">
    <text evidence="8">The sequence shown here is derived from an EMBL/GenBank/DDBJ whole genome shotgun (WGS) entry which is preliminary data.</text>
</comment>
<feature type="domain" description="C3H1-type" evidence="7">
    <location>
        <begin position="288"/>
        <end position="315"/>
    </location>
</feature>
<dbReference type="Proteomes" id="UP000029964">
    <property type="component" value="Unassembled WGS sequence"/>
</dbReference>
<keyword evidence="2 4" id="KW-0863">Zinc-finger</keyword>
<dbReference type="SUPFAM" id="SSF90229">
    <property type="entry name" value="CCCH zinc finger"/>
    <property type="match status" value="1"/>
</dbReference>
<dbReference type="PANTHER" id="PTHR37543:SF1">
    <property type="entry name" value="CCCH ZINC FINGER DNA BINDING PROTEIN (AFU_ORTHOLOGUE AFUA_5G12760)"/>
    <property type="match status" value="1"/>
</dbReference>
<keyword evidence="5" id="KW-0175">Coiled coil</keyword>
<dbReference type="InterPro" id="IPR057654">
    <property type="entry name" value="Znf-CCCH_tandem"/>
</dbReference>
<feature type="region of interest" description="Disordered" evidence="6">
    <location>
        <begin position="499"/>
        <end position="545"/>
    </location>
</feature>
<feature type="region of interest" description="Disordered" evidence="6">
    <location>
        <begin position="315"/>
        <end position="353"/>
    </location>
</feature>
<feature type="zinc finger region" description="C3H1-type" evidence="4">
    <location>
        <begin position="395"/>
        <end position="423"/>
    </location>
</feature>
<keyword evidence="1 4" id="KW-0479">Metal-binding</keyword>
<evidence type="ECO:0000256" key="5">
    <source>
        <dbReference type="SAM" id="Coils"/>
    </source>
</evidence>
<evidence type="ECO:0000313" key="9">
    <source>
        <dbReference type="Proteomes" id="UP000029964"/>
    </source>
</evidence>
<dbReference type="OrthoDB" id="2270193at2759"/>
<dbReference type="AlphaFoldDB" id="A0A086T3W9"/>
<sequence length="545" mass="60170">MLTDHEIDQASRQLASYRQTDALSEILDKYSVLIEDYRRLKSDYEEERDARERYKKMAKGGERNPFVVVLIDGDGYVFDDDLVTHGDEGGSKAAQLLHRGIRASLQRKGLEHCQIIVRIYANVTGLSKALHKAGLVGNEKRSLAGFIAGFNRSYGLSDFVDAGELKENADFKLRALLNLYADNAQCKHVYFGACHDVGYISDMTPYRGNGERVTLMRSPSAKFHDEFVKLGLPVEEFPPGLLRQVPLDTSTSRRLANSTFSTTGARTTSGESQLLSPAKPYFSTDSHQGQGPVCRYYPQGNCKYGEKCKNLHIASTNGDSPSGSLQEPRSRTEGREANNHKSPLAPALNHSSLRKLPRKADIPEGHVAVNKNNFRLDPYILPVPQEVGTRLRQRADRRRICNNFHLNGSCAAGDACEYDHSPLDEEDKRALEWLARSNPCPKRGICRNTLCTRGHICQVQDCPRRGGKGYCKLPISSHHEDLETVRYVATDVALPVRRAAASPGDRNGAAANGTPAQEDNLVLSNDTESGSWSTTSEDGGTGTSC</sequence>
<dbReference type="PROSITE" id="PS50103">
    <property type="entry name" value="ZF_C3H1"/>
    <property type="match status" value="2"/>
</dbReference>
<feature type="region of interest" description="Disordered" evidence="6">
    <location>
        <begin position="253"/>
        <end position="290"/>
    </location>
</feature>
<dbReference type="InterPro" id="IPR057683">
    <property type="entry name" value="DUF7923"/>
</dbReference>
<feature type="compositionally biased region" description="Low complexity" evidence="6">
    <location>
        <begin position="526"/>
        <end position="538"/>
    </location>
</feature>
<feature type="compositionally biased region" description="Polar residues" evidence="6">
    <location>
        <begin position="253"/>
        <end position="275"/>
    </location>
</feature>
<evidence type="ECO:0000313" key="8">
    <source>
        <dbReference type="EMBL" id="KFH44051.1"/>
    </source>
</evidence>
<evidence type="ECO:0000259" key="7">
    <source>
        <dbReference type="PROSITE" id="PS50103"/>
    </source>
</evidence>
<gene>
    <name evidence="8" type="ORF">ACRE_051510</name>
</gene>
<dbReference type="EMBL" id="JPKY01000055">
    <property type="protein sequence ID" value="KFH44051.1"/>
    <property type="molecule type" value="Genomic_DNA"/>
</dbReference>